<feature type="signal peptide" evidence="2">
    <location>
        <begin position="1"/>
        <end position="29"/>
    </location>
</feature>
<feature type="transmembrane region" description="Helical" evidence="1">
    <location>
        <begin position="206"/>
        <end position="227"/>
    </location>
</feature>
<dbReference type="EMBL" id="JBHTJA010000045">
    <property type="protein sequence ID" value="MFD0902946.1"/>
    <property type="molecule type" value="Genomic_DNA"/>
</dbReference>
<keyword evidence="2" id="KW-0732">Signal</keyword>
<comment type="caution">
    <text evidence="3">The sequence shown here is derived from an EMBL/GenBank/DDBJ whole genome shotgun (WGS) entry which is preliminary data.</text>
</comment>
<name>A0ABW3ET42_9ACTN</name>
<proteinExistence type="predicted"/>
<dbReference type="Proteomes" id="UP001596972">
    <property type="component" value="Unassembled WGS sequence"/>
</dbReference>
<evidence type="ECO:0000313" key="3">
    <source>
        <dbReference type="EMBL" id="MFD0902946.1"/>
    </source>
</evidence>
<feature type="transmembrane region" description="Helical" evidence="1">
    <location>
        <begin position="165"/>
        <end position="185"/>
    </location>
</feature>
<gene>
    <name evidence="3" type="ORF">ACFQ11_21310</name>
</gene>
<feature type="transmembrane region" description="Helical" evidence="1">
    <location>
        <begin position="242"/>
        <end position="262"/>
    </location>
</feature>
<protein>
    <recommendedName>
        <fullName evidence="5">DUF3592 domain-containing protein</fullName>
    </recommendedName>
</protein>
<sequence>MANGIAGGRTGRWLLAVALCALFPLTAWQAVEAWRAAQAHEDWRKSRVCSAAVVPECRASVPAQVVEREEEVRARFVYHWLRLRETSPAAAATGSGDRTGGGAARTYRVRVLDDDAWAGAEPGERAELVRWRGEIRQVRLDPGGPWPETLPTSRHPSWLPVRPTGIALALGGFGTTLAWLAVTYGRRNADGTLGGTTPRGEAKWSPLVPATSLFIGTCFVGTGAAVAGRTSEWQPPTAARTLLYAAVAVAACVPLVTPLWLWQRGGVRKAHTAPLTPPTERAVRAVVWGHDDFRRPDYDGLLIGPRGIVASCPAPDVRVALHPLPRPLVLDRIRGPLHHDPAWFELVADCRTPDGRPLHIGAGHEAMRWIHGALQAAAGPGR</sequence>
<evidence type="ECO:0000256" key="2">
    <source>
        <dbReference type="SAM" id="SignalP"/>
    </source>
</evidence>
<accession>A0ABW3ET42</accession>
<evidence type="ECO:0008006" key="5">
    <source>
        <dbReference type="Google" id="ProtNLM"/>
    </source>
</evidence>
<organism evidence="3 4">
    <name type="scientific">Actinomadura sediminis</name>
    <dbReference type="NCBI Taxonomy" id="1038904"/>
    <lineage>
        <taxon>Bacteria</taxon>
        <taxon>Bacillati</taxon>
        <taxon>Actinomycetota</taxon>
        <taxon>Actinomycetes</taxon>
        <taxon>Streptosporangiales</taxon>
        <taxon>Thermomonosporaceae</taxon>
        <taxon>Actinomadura</taxon>
    </lineage>
</organism>
<reference evidence="4" key="1">
    <citation type="journal article" date="2019" name="Int. J. Syst. Evol. Microbiol.">
        <title>The Global Catalogue of Microorganisms (GCM) 10K type strain sequencing project: providing services to taxonomists for standard genome sequencing and annotation.</title>
        <authorList>
            <consortium name="The Broad Institute Genomics Platform"/>
            <consortium name="The Broad Institute Genome Sequencing Center for Infectious Disease"/>
            <person name="Wu L."/>
            <person name="Ma J."/>
        </authorList>
    </citation>
    <scope>NUCLEOTIDE SEQUENCE [LARGE SCALE GENOMIC DNA]</scope>
    <source>
        <strain evidence="4">JCM 31202</strain>
    </source>
</reference>
<dbReference type="RefSeq" id="WP_378301239.1">
    <property type="nucleotide sequence ID" value="NZ_JBHTJA010000045.1"/>
</dbReference>
<evidence type="ECO:0000313" key="4">
    <source>
        <dbReference type="Proteomes" id="UP001596972"/>
    </source>
</evidence>
<keyword evidence="1" id="KW-0472">Membrane</keyword>
<feature type="chain" id="PRO_5046911882" description="DUF3592 domain-containing protein" evidence="2">
    <location>
        <begin position="30"/>
        <end position="382"/>
    </location>
</feature>
<keyword evidence="1" id="KW-0812">Transmembrane</keyword>
<keyword evidence="1" id="KW-1133">Transmembrane helix</keyword>
<keyword evidence="4" id="KW-1185">Reference proteome</keyword>
<evidence type="ECO:0000256" key="1">
    <source>
        <dbReference type="SAM" id="Phobius"/>
    </source>
</evidence>